<feature type="compositionally biased region" description="Basic and acidic residues" evidence="4">
    <location>
        <begin position="35"/>
        <end position="45"/>
    </location>
</feature>
<dbReference type="InterPro" id="IPR001647">
    <property type="entry name" value="HTH_TetR"/>
</dbReference>
<protein>
    <submittedName>
        <fullName evidence="6">TetR/AcrR family transcriptional regulator</fullName>
    </submittedName>
</protein>
<feature type="domain" description="HTH tetR-type" evidence="5">
    <location>
        <begin position="43"/>
        <end position="103"/>
    </location>
</feature>
<dbReference type="Proteomes" id="UP001596084">
    <property type="component" value="Unassembled WGS sequence"/>
</dbReference>
<name>A0ABW0Q7J4_9BURK</name>
<organism evidence="6 7">
    <name type="scientific">Polaromonas jejuensis</name>
    <dbReference type="NCBI Taxonomy" id="457502"/>
    <lineage>
        <taxon>Bacteria</taxon>
        <taxon>Pseudomonadati</taxon>
        <taxon>Pseudomonadota</taxon>
        <taxon>Betaproteobacteria</taxon>
        <taxon>Burkholderiales</taxon>
        <taxon>Comamonadaceae</taxon>
        <taxon>Polaromonas</taxon>
    </lineage>
</organism>
<dbReference type="PRINTS" id="PR00455">
    <property type="entry name" value="HTHTETR"/>
</dbReference>
<dbReference type="PANTHER" id="PTHR30055">
    <property type="entry name" value="HTH-TYPE TRANSCRIPTIONAL REGULATOR RUTR"/>
    <property type="match status" value="1"/>
</dbReference>
<dbReference type="InterPro" id="IPR050109">
    <property type="entry name" value="HTH-type_TetR-like_transc_reg"/>
</dbReference>
<sequence length="234" mass="25423">MDKPAARARPAARVPTEPQSAPAASGKRPRGRPRKTLDERDDGNRRVELVNAAARLFHKKGFDATSTRDIAAAVGMHSGSPFYHFKSKGALLYAVVDEGMRSAIARQTAVLQAAAQAAPDPSALLRVLVHNHFDVLLGPGSDFIPVMLYESRALTARQRASLAKLRSDYEAVWVPVLEALTRTGRLKAPLKLARLLIFGALNWSVQWFDARKDASLDDLADAAMALFLQAPCSS</sequence>
<accession>A0ABW0Q7J4</accession>
<dbReference type="PROSITE" id="PS50977">
    <property type="entry name" value="HTH_TETR_2"/>
    <property type="match status" value="1"/>
</dbReference>
<dbReference type="RefSeq" id="WP_068831333.1">
    <property type="nucleotide sequence ID" value="NZ_JBHSMX010000011.1"/>
</dbReference>
<dbReference type="Pfam" id="PF17932">
    <property type="entry name" value="TetR_C_24"/>
    <property type="match status" value="1"/>
</dbReference>
<dbReference type="EMBL" id="JBHSMX010000011">
    <property type="protein sequence ID" value="MFC5520541.1"/>
    <property type="molecule type" value="Genomic_DNA"/>
</dbReference>
<evidence type="ECO:0000256" key="3">
    <source>
        <dbReference type="PROSITE-ProRule" id="PRU00335"/>
    </source>
</evidence>
<gene>
    <name evidence="6" type="ORF">ACFPP7_06385</name>
</gene>
<dbReference type="SUPFAM" id="SSF48498">
    <property type="entry name" value="Tetracyclin repressor-like, C-terminal domain"/>
    <property type="match status" value="1"/>
</dbReference>
<dbReference type="InterPro" id="IPR041490">
    <property type="entry name" value="KstR2_TetR_C"/>
</dbReference>
<dbReference type="InterPro" id="IPR036271">
    <property type="entry name" value="Tet_transcr_reg_TetR-rel_C_sf"/>
</dbReference>
<evidence type="ECO:0000259" key="5">
    <source>
        <dbReference type="PROSITE" id="PS50977"/>
    </source>
</evidence>
<dbReference type="SUPFAM" id="SSF46689">
    <property type="entry name" value="Homeodomain-like"/>
    <property type="match status" value="1"/>
</dbReference>
<dbReference type="Pfam" id="PF00440">
    <property type="entry name" value="TetR_N"/>
    <property type="match status" value="1"/>
</dbReference>
<keyword evidence="1" id="KW-0175">Coiled coil</keyword>
<feature type="DNA-binding region" description="H-T-H motif" evidence="3">
    <location>
        <begin position="66"/>
        <end position="85"/>
    </location>
</feature>
<evidence type="ECO:0000313" key="6">
    <source>
        <dbReference type="EMBL" id="MFC5520541.1"/>
    </source>
</evidence>
<evidence type="ECO:0000256" key="4">
    <source>
        <dbReference type="SAM" id="MobiDB-lite"/>
    </source>
</evidence>
<dbReference type="InterPro" id="IPR009057">
    <property type="entry name" value="Homeodomain-like_sf"/>
</dbReference>
<evidence type="ECO:0000256" key="2">
    <source>
        <dbReference type="ARBA" id="ARBA00023125"/>
    </source>
</evidence>
<evidence type="ECO:0000313" key="7">
    <source>
        <dbReference type="Proteomes" id="UP001596084"/>
    </source>
</evidence>
<proteinExistence type="predicted"/>
<evidence type="ECO:0000256" key="1">
    <source>
        <dbReference type="ARBA" id="ARBA00023054"/>
    </source>
</evidence>
<dbReference type="PANTHER" id="PTHR30055:SF183">
    <property type="entry name" value="NUCLEOID OCCLUSION FACTOR SLMA"/>
    <property type="match status" value="1"/>
</dbReference>
<comment type="caution">
    <text evidence="6">The sequence shown here is derived from an EMBL/GenBank/DDBJ whole genome shotgun (WGS) entry which is preliminary data.</text>
</comment>
<keyword evidence="7" id="KW-1185">Reference proteome</keyword>
<keyword evidence="2 3" id="KW-0238">DNA-binding</keyword>
<feature type="region of interest" description="Disordered" evidence="4">
    <location>
        <begin position="1"/>
        <end position="45"/>
    </location>
</feature>
<dbReference type="Gene3D" id="1.10.357.10">
    <property type="entry name" value="Tetracycline Repressor, domain 2"/>
    <property type="match status" value="1"/>
</dbReference>
<reference evidence="7" key="1">
    <citation type="journal article" date="2019" name="Int. J. Syst. Evol. Microbiol.">
        <title>The Global Catalogue of Microorganisms (GCM) 10K type strain sequencing project: providing services to taxonomists for standard genome sequencing and annotation.</title>
        <authorList>
            <consortium name="The Broad Institute Genomics Platform"/>
            <consortium name="The Broad Institute Genome Sequencing Center for Infectious Disease"/>
            <person name="Wu L."/>
            <person name="Ma J."/>
        </authorList>
    </citation>
    <scope>NUCLEOTIDE SEQUENCE [LARGE SCALE GENOMIC DNA]</scope>
    <source>
        <strain evidence="7">CGMCC 4.7277</strain>
    </source>
</reference>
<dbReference type="InterPro" id="IPR000637">
    <property type="entry name" value="HMGI/Y_DNA-bd_CS"/>
</dbReference>
<dbReference type="PROSITE" id="PS00354">
    <property type="entry name" value="HMGI_Y"/>
    <property type="match status" value="1"/>
</dbReference>